<protein>
    <submittedName>
        <fullName evidence="1">Uncharacterized protein</fullName>
    </submittedName>
</protein>
<name>M6F8G9_9LEPT</name>
<dbReference type="Proteomes" id="UP000011980">
    <property type="component" value="Unassembled WGS sequence"/>
</dbReference>
<dbReference type="PATRIC" id="fig|1240687.3.peg.1664"/>
<proteinExistence type="predicted"/>
<organism evidence="1 2">
    <name type="scientific">Leptospira kirschneri serovar Bulgarica str. Nikolaevo</name>
    <dbReference type="NCBI Taxonomy" id="1240687"/>
    <lineage>
        <taxon>Bacteria</taxon>
        <taxon>Pseudomonadati</taxon>
        <taxon>Spirochaetota</taxon>
        <taxon>Spirochaetia</taxon>
        <taxon>Leptospirales</taxon>
        <taxon>Leptospiraceae</taxon>
        <taxon>Leptospira</taxon>
    </lineage>
</organism>
<sequence length="39" mass="4599">MGFIHLEIENKILPDHNLDKKFVFLIMKVGKSSLRLLIF</sequence>
<gene>
    <name evidence="1" type="ORF">LEP1GSC008_1917</name>
</gene>
<reference evidence="1 2" key="1">
    <citation type="submission" date="2013-01" db="EMBL/GenBank/DDBJ databases">
        <authorList>
            <person name="Harkins D.M."/>
            <person name="Durkin A.S."/>
            <person name="Brinkac L.M."/>
            <person name="Haft D.H."/>
            <person name="Selengut J.D."/>
            <person name="Sanka R."/>
            <person name="DePew J."/>
            <person name="Purushe J."/>
            <person name="Galloway R.L."/>
            <person name="Vinetz J.M."/>
            <person name="Sutton G.G."/>
            <person name="Nierman W.C."/>
            <person name="Fouts D.E."/>
        </authorList>
    </citation>
    <scope>NUCLEOTIDE SEQUENCE [LARGE SCALE GENOMIC DNA]</scope>
    <source>
        <strain evidence="1 2">Nikolaevo</strain>
    </source>
</reference>
<evidence type="ECO:0000313" key="2">
    <source>
        <dbReference type="Proteomes" id="UP000011980"/>
    </source>
</evidence>
<accession>M6F8G9</accession>
<comment type="caution">
    <text evidence="1">The sequence shown here is derived from an EMBL/GenBank/DDBJ whole genome shotgun (WGS) entry which is preliminary data.</text>
</comment>
<dbReference type="EMBL" id="ANCE01000086">
    <property type="protein sequence ID" value="EMK24725.1"/>
    <property type="molecule type" value="Genomic_DNA"/>
</dbReference>
<dbReference type="AlphaFoldDB" id="M6F8G9"/>
<evidence type="ECO:0000313" key="1">
    <source>
        <dbReference type="EMBL" id="EMK24725.1"/>
    </source>
</evidence>